<name>A0A3A3ERG1_9GAMM</name>
<keyword evidence="1" id="KW-1133">Transmembrane helix</keyword>
<evidence type="ECO:0000313" key="3">
    <source>
        <dbReference type="Proteomes" id="UP000265938"/>
    </source>
</evidence>
<dbReference type="InterPro" id="IPR021730">
    <property type="entry name" value="YdbH"/>
</dbReference>
<reference evidence="2 3" key="1">
    <citation type="submission" date="2018-09" db="EMBL/GenBank/DDBJ databases">
        <title>Identification of marine bacteria producing industrial enzymes.</title>
        <authorList>
            <person name="Cheng T.H."/>
            <person name="Saidin J."/>
            <person name="Muhd D.D."/>
            <person name="Isa M.N.M."/>
            <person name="Bakar M.F.A."/>
            <person name="Ismail N."/>
        </authorList>
    </citation>
    <scope>NUCLEOTIDE SEQUENCE [LARGE SCALE GENOMIC DNA]</scope>
    <source>
        <strain evidence="2 3">MNAD 1.6</strain>
    </source>
</reference>
<gene>
    <name evidence="2" type="ORF">D4741_06900</name>
</gene>
<accession>A0A3A3ERG1</accession>
<evidence type="ECO:0000256" key="1">
    <source>
        <dbReference type="SAM" id="Phobius"/>
    </source>
</evidence>
<keyword evidence="1" id="KW-0812">Transmembrane</keyword>
<dbReference type="EMBL" id="QYSE01000001">
    <property type="protein sequence ID" value="RJF37787.1"/>
    <property type="molecule type" value="Genomic_DNA"/>
</dbReference>
<proteinExistence type="predicted"/>
<keyword evidence="1" id="KW-0472">Membrane</keyword>
<feature type="transmembrane region" description="Helical" evidence="1">
    <location>
        <begin position="21"/>
        <end position="40"/>
    </location>
</feature>
<protein>
    <submittedName>
        <fullName evidence="2">Uncharacterized protein</fullName>
    </submittedName>
</protein>
<evidence type="ECO:0000313" key="2">
    <source>
        <dbReference type="EMBL" id="RJF37787.1"/>
    </source>
</evidence>
<dbReference type="Proteomes" id="UP000265938">
    <property type="component" value="Unassembled WGS sequence"/>
</dbReference>
<dbReference type="AlphaFoldDB" id="A0A3A3ERG1"/>
<sequence>MTLVASKCKFKGKESFLSFKRACIGLLGIVLSIALVAYLFRLPLTSWYLTPMLSKNGVALHCVDWSLTRKLDLNIEKLCLTYQGQQIELAGIIANKQQVSVSRANFIVSDLTNKQQPDASQIEFKKLALVLPEQRPLISIEQLDVVSPFTDTPVRLAIQEKRLNHFTISRDLNADVAISNYEVKANITFDEQVAERFVTLPTSSHFTTQSQIKFDGITVAIESSINASYQHALAQCDLGFASEGQLSAKYQLNQQHLYADLSALQNQLSANRDCLNTIADQQHQSFVEAQLPLTWQLHIEKPVSVEGELLSIPTVKLQAIEGQSEVTVSNTTLSLQDPLASLNSQVSIDFNSKDIDELKLNAHLHEENVSADFQLSLDSLPAFLDFQADDALVKGIGAKGKLNIDDLFTSPTAKLNTNISVKNALISGAQIADFSSAIDAEYNAQRHLVVNANSKVKSLTYDDMNAEKISNELTLSTDLSVGELFVDIDAKTTAAKLSTAELTLNKLSVVSKALQSRALQAKHHVFADGFEALVSHHMSEVAHPFELVIPEQAVSKLNPIIAQFEPLATVTDGVVSGIIKGDVNLQQAQGRVQISKFSALYNDYLANDFAVNLNGTFNSGQLNIAATKFTLNELRAGAVVKNIQGQLQVTANQPCAANLTGQVMGGAFVVNKYCPLSDNQTATVKFENIDASKLVTLDAESGISLSGRLAGTLPVVISKQGIEVKQGQLVNQGDGKLLITNNAGFDAVKAQQQELSTTLSLLENLDIKKLRSSVNLKPDGWLHLGVNLEGYNEAQQQAVNFNYNHEENVFTLLRALRLSDEITQRVEKEYAKKRKQ</sequence>
<organism evidence="2 3">
    <name type="scientific">Pseudoalteromonas gelatinilytica</name>
    <dbReference type="NCBI Taxonomy" id="1703256"/>
    <lineage>
        <taxon>Bacteria</taxon>
        <taxon>Pseudomonadati</taxon>
        <taxon>Pseudomonadota</taxon>
        <taxon>Gammaproteobacteria</taxon>
        <taxon>Alteromonadales</taxon>
        <taxon>Pseudoalteromonadaceae</taxon>
        <taxon>Pseudoalteromonas</taxon>
    </lineage>
</organism>
<dbReference type="Pfam" id="PF11739">
    <property type="entry name" value="YdbH-like"/>
    <property type="match status" value="1"/>
</dbReference>
<comment type="caution">
    <text evidence="2">The sequence shown here is derived from an EMBL/GenBank/DDBJ whole genome shotgun (WGS) entry which is preliminary data.</text>
</comment>